<dbReference type="PANTHER" id="PTHR43340">
    <property type="entry name" value="HYPOXANTHINE-GUANINE PHOSPHORIBOSYLTRANSFERASE"/>
    <property type="match status" value="1"/>
</dbReference>
<comment type="catalytic activity">
    <reaction evidence="13">
        <text>GMP + diphosphate = guanine + 5-phospho-alpha-D-ribose 1-diphosphate</text>
        <dbReference type="Rhea" id="RHEA:25424"/>
        <dbReference type="ChEBI" id="CHEBI:16235"/>
        <dbReference type="ChEBI" id="CHEBI:33019"/>
        <dbReference type="ChEBI" id="CHEBI:58017"/>
        <dbReference type="ChEBI" id="CHEBI:58115"/>
        <dbReference type="EC" id="2.4.2.8"/>
    </reaction>
    <physiologicalReaction direction="right-to-left" evidence="13">
        <dbReference type="Rhea" id="RHEA:25426"/>
    </physiologicalReaction>
</comment>
<keyword evidence="7 15" id="KW-0328">Glycosyltransferase</keyword>
<evidence type="ECO:0000259" key="16">
    <source>
        <dbReference type="Pfam" id="PF00156"/>
    </source>
</evidence>
<evidence type="ECO:0000256" key="14">
    <source>
        <dbReference type="ARBA" id="ARBA00049402"/>
    </source>
</evidence>
<dbReference type="GO" id="GO:0032263">
    <property type="term" value="P:GMP salvage"/>
    <property type="evidence" value="ECO:0007669"/>
    <property type="project" value="TreeGrafter"/>
</dbReference>
<dbReference type="InterPro" id="IPR029057">
    <property type="entry name" value="PRTase-like"/>
</dbReference>
<dbReference type="GO" id="GO:0006178">
    <property type="term" value="P:guanine salvage"/>
    <property type="evidence" value="ECO:0007669"/>
    <property type="project" value="TreeGrafter"/>
</dbReference>
<evidence type="ECO:0000256" key="3">
    <source>
        <dbReference type="ARBA" id="ARBA00004669"/>
    </source>
</evidence>
<gene>
    <name evidence="17" type="primary">hpt</name>
    <name evidence="17" type="ORF">BLIG_01644</name>
</gene>
<dbReference type="GO" id="GO:0000287">
    <property type="term" value="F:magnesium ion binding"/>
    <property type="evidence" value="ECO:0007669"/>
    <property type="project" value="TreeGrafter"/>
</dbReference>
<dbReference type="PANTHER" id="PTHR43340:SF1">
    <property type="entry name" value="HYPOXANTHINE PHOSPHORIBOSYLTRANSFERASE"/>
    <property type="match status" value="1"/>
</dbReference>
<comment type="catalytic activity">
    <reaction evidence="14">
        <text>IMP + diphosphate = hypoxanthine + 5-phospho-alpha-D-ribose 1-diphosphate</text>
        <dbReference type="Rhea" id="RHEA:17973"/>
        <dbReference type="ChEBI" id="CHEBI:17368"/>
        <dbReference type="ChEBI" id="CHEBI:33019"/>
        <dbReference type="ChEBI" id="CHEBI:58017"/>
        <dbReference type="ChEBI" id="CHEBI:58053"/>
        <dbReference type="EC" id="2.4.2.8"/>
    </reaction>
    <physiologicalReaction direction="right-to-left" evidence="14">
        <dbReference type="Rhea" id="RHEA:17975"/>
    </physiologicalReaction>
</comment>
<dbReference type="EMBL" id="DS990240">
    <property type="protein sequence ID" value="EEQ55320.1"/>
    <property type="molecule type" value="Genomic_DNA"/>
</dbReference>
<dbReference type="GO" id="GO:0032264">
    <property type="term" value="P:IMP salvage"/>
    <property type="evidence" value="ECO:0007669"/>
    <property type="project" value="UniProtKB-UniPathway"/>
</dbReference>
<keyword evidence="10 15" id="KW-0660">Purine salvage</keyword>
<dbReference type="GO" id="GO:0004422">
    <property type="term" value="F:hypoxanthine phosphoribosyltransferase activity"/>
    <property type="evidence" value="ECO:0007669"/>
    <property type="project" value="InterPro"/>
</dbReference>
<feature type="domain" description="Phosphoribosyltransferase" evidence="16">
    <location>
        <begin position="61"/>
        <end position="207"/>
    </location>
</feature>
<dbReference type="EC" id="2.4.2.8" evidence="15"/>
<organism evidence="17">
    <name type="scientific">Bifidobacterium longum subsp. infantis CCUG 52486</name>
    <dbReference type="NCBI Taxonomy" id="537937"/>
    <lineage>
        <taxon>Bacteria</taxon>
        <taxon>Bacillati</taxon>
        <taxon>Actinomycetota</taxon>
        <taxon>Actinomycetes</taxon>
        <taxon>Bifidobacteriales</taxon>
        <taxon>Bifidobacteriaceae</taxon>
        <taxon>Bifidobacterium</taxon>
    </lineage>
</organism>
<evidence type="ECO:0000256" key="1">
    <source>
        <dbReference type="ARBA" id="ARBA00001946"/>
    </source>
</evidence>
<comment type="similarity">
    <text evidence="5 15">Belongs to the purine/pyrimidine phosphoribosyltransferase family.</text>
</comment>
<dbReference type="GO" id="GO:0006166">
    <property type="term" value="P:purine ribonucleoside salvage"/>
    <property type="evidence" value="ECO:0007669"/>
    <property type="project" value="UniProtKB-KW"/>
</dbReference>
<sequence>MPPRLPPSTGWSSIGMAKAASHFPEVIQPIARNTSFACAKMERMRIADVEEDIDHELVSKEQIDAKIHEMAALASEDYRDKNPLLVAVLKGAVNTLVAFTEAMSIPVQIDFMSLSSYGSGTVSSGEVTVRQDLSADVRGRHILIVEDIVDSGRTLAWLVAELKRRGAASVEVFALLSKPSRREVDVDVKYAGYEIPDEFVVGFGLDFDERYRNLDSIAVLKPSVYQGVQA</sequence>
<comment type="pathway">
    <text evidence="3 15">Purine metabolism; IMP biosynthesis via salvage pathway; IMP from hypoxanthine: step 1/1.</text>
</comment>
<evidence type="ECO:0000256" key="9">
    <source>
        <dbReference type="ARBA" id="ARBA00022723"/>
    </source>
</evidence>
<dbReference type="CDD" id="cd06223">
    <property type="entry name" value="PRTases_typeI"/>
    <property type="match status" value="1"/>
</dbReference>
<evidence type="ECO:0000256" key="4">
    <source>
        <dbReference type="ARBA" id="ARBA00004676"/>
    </source>
</evidence>
<reference evidence="17" key="1">
    <citation type="submission" date="2008-08" db="EMBL/GenBank/DDBJ databases">
        <title>Annotation of Bifidobacterium longum subsp. infantis CCUG 52486.</title>
        <authorList>
            <consortium name="The Broad Institute Genome Sequencing Platform"/>
            <person name="Gougoulias C."/>
            <person name="Tuohy K.M."/>
            <person name="Gibson G.R."/>
            <person name="Ward D."/>
            <person name="Mehta T."/>
            <person name="Young S."/>
            <person name="Jaffe D."/>
            <person name="Gnerre S."/>
            <person name="Berlin A."/>
            <person name="Heiman D."/>
            <person name="Hepburn T."/>
            <person name="Shea T."/>
            <person name="Sykes S."/>
            <person name="Alvarado L."/>
            <person name="Kodira C."/>
            <person name="Borodovsky M."/>
            <person name="Lander E."/>
            <person name="Galagan J."/>
            <person name="Nusbaum C."/>
            <person name="Birren B."/>
        </authorList>
    </citation>
    <scope>NUCLEOTIDE SEQUENCE [LARGE SCALE GENOMIC DNA]</scope>
    <source>
        <strain evidence="17">CCUG 52486</strain>
    </source>
</reference>
<evidence type="ECO:0000256" key="5">
    <source>
        <dbReference type="ARBA" id="ARBA00008391"/>
    </source>
</evidence>
<dbReference type="UniPathway" id="UPA00591">
    <property type="reaction ID" value="UER00648"/>
</dbReference>
<dbReference type="SUPFAM" id="SSF53271">
    <property type="entry name" value="PRTase-like"/>
    <property type="match status" value="1"/>
</dbReference>
<dbReference type="InterPro" id="IPR005904">
    <property type="entry name" value="Hxn_phspho_trans"/>
</dbReference>
<dbReference type="HOGENOM" id="CLU_073615_0_0_11"/>
<evidence type="ECO:0000256" key="12">
    <source>
        <dbReference type="ARBA" id="ARBA00022842"/>
    </source>
</evidence>
<dbReference type="GO" id="GO:0005829">
    <property type="term" value="C:cytosol"/>
    <property type="evidence" value="ECO:0007669"/>
    <property type="project" value="TreeGrafter"/>
</dbReference>
<dbReference type="InterPro" id="IPR050408">
    <property type="entry name" value="HGPRT"/>
</dbReference>
<dbReference type="Proteomes" id="UP000005084">
    <property type="component" value="Unassembled WGS sequence"/>
</dbReference>
<comment type="subcellular location">
    <subcellularLocation>
        <location evidence="2 15">Cytoplasm</location>
    </subcellularLocation>
</comment>
<keyword evidence="12 15" id="KW-0460">Magnesium</keyword>
<keyword evidence="6 15" id="KW-0963">Cytoplasm</keyword>
<evidence type="ECO:0000256" key="11">
    <source>
        <dbReference type="ARBA" id="ARBA00022741"/>
    </source>
</evidence>
<dbReference type="GO" id="GO:0052657">
    <property type="term" value="F:guanine phosphoribosyltransferase activity"/>
    <property type="evidence" value="ECO:0007669"/>
    <property type="project" value="UniProtKB-ARBA"/>
</dbReference>
<evidence type="ECO:0000256" key="8">
    <source>
        <dbReference type="ARBA" id="ARBA00022679"/>
    </source>
</evidence>
<dbReference type="NCBIfam" id="TIGR01203">
    <property type="entry name" value="HGPRTase"/>
    <property type="match status" value="1"/>
</dbReference>
<dbReference type="AlphaFoldDB" id="C5EBC6"/>
<evidence type="ECO:0000256" key="6">
    <source>
        <dbReference type="ARBA" id="ARBA00022490"/>
    </source>
</evidence>
<evidence type="ECO:0000256" key="15">
    <source>
        <dbReference type="RuleBase" id="RU364099"/>
    </source>
</evidence>
<comment type="pathway">
    <text evidence="4">Purine metabolism; GMP biosynthesis via salvage pathway; GMP from guanine: step 1/1.</text>
</comment>
<name>C5EBC6_BIFLI</name>
<comment type="cofactor">
    <cofactor evidence="1 15">
        <name>Mg(2+)</name>
        <dbReference type="ChEBI" id="CHEBI:18420"/>
    </cofactor>
</comment>
<accession>C5EBC6</accession>
<evidence type="ECO:0000256" key="2">
    <source>
        <dbReference type="ARBA" id="ARBA00004496"/>
    </source>
</evidence>
<dbReference type="InterPro" id="IPR000836">
    <property type="entry name" value="PRTase_dom"/>
</dbReference>
<protein>
    <recommendedName>
        <fullName evidence="15">Hypoxanthine phosphoribosyltransferase</fullName>
        <ecNumber evidence="15">2.4.2.8</ecNumber>
    </recommendedName>
</protein>
<dbReference type="GO" id="GO:0000166">
    <property type="term" value="F:nucleotide binding"/>
    <property type="evidence" value="ECO:0007669"/>
    <property type="project" value="UniProtKB-KW"/>
</dbReference>
<evidence type="ECO:0000256" key="10">
    <source>
        <dbReference type="ARBA" id="ARBA00022726"/>
    </source>
</evidence>
<keyword evidence="11 15" id="KW-0547">Nucleotide-binding</keyword>
<evidence type="ECO:0000256" key="7">
    <source>
        <dbReference type="ARBA" id="ARBA00022676"/>
    </source>
</evidence>
<dbReference type="Gene3D" id="3.40.50.2020">
    <property type="match status" value="1"/>
</dbReference>
<dbReference type="Pfam" id="PF00156">
    <property type="entry name" value="Pribosyltran"/>
    <property type="match status" value="1"/>
</dbReference>
<keyword evidence="9 15" id="KW-0479">Metal-binding</keyword>
<dbReference type="GO" id="GO:0046100">
    <property type="term" value="P:hypoxanthine metabolic process"/>
    <property type="evidence" value="ECO:0007669"/>
    <property type="project" value="TreeGrafter"/>
</dbReference>
<keyword evidence="8 15" id="KW-0808">Transferase</keyword>
<dbReference type="FunFam" id="3.40.50.2020:FF:000006">
    <property type="entry name" value="Hypoxanthine phosphoribosyltransferase"/>
    <property type="match status" value="1"/>
</dbReference>
<proteinExistence type="inferred from homology"/>
<evidence type="ECO:0000256" key="13">
    <source>
        <dbReference type="ARBA" id="ARBA00048811"/>
    </source>
</evidence>
<evidence type="ECO:0000313" key="17">
    <source>
        <dbReference type="EMBL" id="EEQ55320.1"/>
    </source>
</evidence>